<feature type="compositionally biased region" description="Basic and acidic residues" evidence="3">
    <location>
        <begin position="745"/>
        <end position="754"/>
    </location>
</feature>
<feature type="compositionally biased region" description="Polar residues" evidence="3">
    <location>
        <begin position="1162"/>
        <end position="1172"/>
    </location>
</feature>
<dbReference type="Pfam" id="PF24681">
    <property type="entry name" value="Kelch_KLHDC2_KLHL20_DRC7"/>
    <property type="match status" value="1"/>
</dbReference>
<reference evidence="4 5" key="1">
    <citation type="submission" date="2022-09" db="EMBL/GenBank/DDBJ databases">
        <authorList>
            <person name="Palmer J.M."/>
        </authorList>
    </citation>
    <scope>NUCLEOTIDE SEQUENCE [LARGE SCALE GENOMIC DNA]</scope>
    <source>
        <strain evidence="4 5">DSM 7382</strain>
    </source>
</reference>
<feature type="region of interest" description="Disordered" evidence="3">
    <location>
        <begin position="692"/>
        <end position="791"/>
    </location>
</feature>
<dbReference type="GO" id="GO:0005829">
    <property type="term" value="C:cytosol"/>
    <property type="evidence" value="ECO:0007669"/>
    <property type="project" value="TreeGrafter"/>
</dbReference>
<dbReference type="InterPro" id="IPR015915">
    <property type="entry name" value="Kelch-typ_b-propeller"/>
</dbReference>
<keyword evidence="2" id="KW-0677">Repeat</keyword>
<organism evidence="4 5">
    <name type="scientific">Cerrena zonata</name>
    <dbReference type="NCBI Taxonomy" id="2478898"/>
    <lineage>
        <taxon>Eukaryota</taxon>
        <taxon>Fungi</taxon>
        <taxon>Dikarya</taxon>
        <taxon>Basidiomycota</taxon>
        <taxon>Agaricomycotina</taxon>
        <taxon>Agaricomycetes</taxon>
        <taxon>Polyporales</taxon>
        <taxon>Cerrenaceae</taxon>
        <taxon>Cerrena</taxon>
    </lineage>
</organism>
<feature type="compositionally biased region" description="Low complexity" evidence="3">
    <location>
        <begin position="1147"/>
        <end position="1161"/>
    </location>
</feature>
<dbReference type="EMBL" id="JASBNA010000007">
    <property type="protein sequence ID" value="KAK7690025.1"/>
    <property type="molecule type" value="Genomic_DNA"/>
</dbReference>
<accession>A0AAW0GLS0</accession>
<comment type="caution">
    <text evidence="4">The sequence shown here is derived from an EMBL/GenBank/DDBJ whole genome shotgun (WGS) entry which is preliminary data.</text>
</comment>
<feature type="compositionally biased region" description="Polar residues" evidence="3">
    <location>
        <begin position="1125"/>
        <end position="1146"/>
    </location>
</feature>
<feature type="region of interest" description="Disordered" evidence="3">
    <location>
        <begin position="203"/>
        <end position="240"/>
    </location>
</feature>
<dbReference type="Proteomes" id="UP001385951">
    <property type="component" value="Unassembled WGS sequence"/>
</dbReference>
<sequence length="1428" mass="157452">MYPIADLTAFCKRTTGDVPPKLVGASTTVVGSKMYLYGGRLVAERRMVSDIYVFDLESFKWEKLHQSSEDDIPQARYFHSADTWNNHLIVFGGMAIQPQSDNPEDLCVLNDVRLFDLASRHWVPAPATFGEASSPLVPKARYAHLSSVTANRLFIIGGQDLNNVWLDDIHVYDLVSKRWVQRREYPRHCGTYRSVAVTSDKRVRLPSEEGRGAHSNLGAPGTRFRTDKNDPPSSDVTSPENLIHLPYSAAPTEEHPCDIYLFSNYNFTDVQRELEVFSPLPDSDFSITDRSAAMTGTSFPPGLRFPTGAILGSNFIIAGTYLSQTFQSFSVWTLDLVTMQWSRIDPGSALVGSWFRSCLWPEANKFLIFGNRNGNLVEDYNRRLLSWDHVAVIDLEAFGIYQPPPLLLDIPMQEMGLAALEECVLADFEIVCDDGRKVQCSRKVLEDRWPWFKEQRRLFIQAATRALEAIPQPGMNSDGLPALPTTSDPQQPQPDPRLTPRSFSLSEPYPITLAFIQYLYSMSLITPLQHAPAVLSQLLLISSTYELQHLQSLVKHAMHRALTFSTSVGIYGVSTLCNCRSLQIRALRVVMAYSQKRPAGGRRGGGDGDGPGGGNGRPQTGPPGDGSRGSRPGAGGHPGSDKQSPAAARPRGMSDASYMTGPGDMLTKMSADAMAAQLSQLSISTDVNNHGLSSTLSSGKSLNGKSPMSSSKSPKMRSANMHDDNESPIEGSPLSPIFGYPYIPDKGKGKEYIPDSRPTSPAVSPVPRINEPRLPKLDMSSLPPRPPVPIVREPVSTRSLQAAMNEVESPLNMPPISAVQSQAPKLPVPLFLQRRLSTRPGPRESILSLSSEQELQSFAEIMNMSVRDDGSISEKQESFGIPLDDEDAIIDDILSFEDVLQAGDRIKPLGRLQHRLSYGSSTSSNYAGSTRHNTGSPAPPSDYEHGEFLDAYLSPNQSFANGLHLHNLPRRPFQGSDSDTPSLRSSASTSSMSSPTLSRPPSFQHFYPASPMSTTSSIMTPVDPISGGMHGLGVIQERSHSEDVDGYHLTPRDSDMKKPPVPVRNIYEEEVEQHHQSQTAPSSWNYRRPQAGQVHPSQGYTSQVHPSQVHPSSQNHPNQNHSNQMRSNQMHSDQMHSNQMHSNQMYSNQQHSNQMHSNQMQPNSHYSHQPHYYQQSIPEDRELREVRSYPDFDQARRRAGSPETIIGQPISAYNSSHNSMSSMNSMGSLGSMGSVNSSNSNGSSRMYHQQQYAVPREREPHQYYQHHHRDSQVSQWSQSSSQGSENTQQQQHPPPPSIISRKASTPSLHSKSDANGGSAFSRLFKAKKTSTPTLSSSGSSDTRSVNTAQPLASPNSPHSSNSDVSLNKSDLKKMKKDAAKARRERLAIDLKERQEAREKAAAEAKVAAKAAKPLEAGMWSGLAVNTVL</sequence>
<dbReference type="InterPro" id="IPR011333">
    <property type="entry name" value="SKP1/BTB/POZ_sf"/>
</dbReference>
<keyword evidence="5" id="KW-1185">Reference proteome</keyword>
<feature type="compositionally biased region" description="Low complexity" evidence="3">
    <location>
        <begin position="1329"/>
        <end position="1347"/>
    </location>
</feature>
<dbReference type="Gene3D" id="3.30.710.10">
    <property type="entry name" value="Potassium Channel Kv1.1, Chain A"/>
    <property type="match status" value="1"/>
</dbReference>
<keyword evidence="1" id="KW-0880">Kelch repeat</keyword>
<dbReference type="SUPFAM" id="SSF117281">
    <property type="entry name" value="Kelch motif"/>
    <property type="match status" value="1"/>
</dbReference>
<dbReference type="GO" id="GO:0045454">
    <property type="term" value="P:cell redox homeostasis"/>
    <property type="evidence" value="ECO:0007669"/>
    <property type="project" value="TreeGrafter"/>
</dbReference>
<evidence type="ECO:0000313" key="4">
    <source>
        <dbReference type="EMBL" id="KAK7690025.1"/>
    </source>
</evidence>
<proteinExistence type="predicted"/>
<evidence type="ECO:0008006" key="6">
    <source>
        <dbReference type="Google" id="ProtNLM"/>
    </source>
</evidence>
<protein>
    <recommendedName>
        <fullName evidence="6">Regulatory protein ral2</fullName>
    </recommendedName>
</protein>
<dbReference type="PANTHER" id="PTHR43503:SF2">
    <property type="entry name" value="NEGATIVE REGULATOR OF SPORULATION MDS3-RELATED"/>
    <property type="match status" value="1"/>
</dbReference>
<feature type="compositionally biased region" description="Polar residues" evidence="3">
    <location>
        <begin position="231"/>
        <end position="240"/>
    </location>
</feature>
<feature type="region of interest" description="Disordered" evidence="3">
    <location>
        <begin position="1191"/>
        <end position="1380"/>
    </location>
</feature>
<feature type="region of interest" description="Disordered" evidence="3">
    <location>
        <begin position="597"/>
        <end position="664"/>
    </location>
</feature>
<feature type="compositionally biased region" description="Low complexity" evidence="3">
    <location>
        <begin position="1272"/>
        <end position="1291"/>
    </location>
</feature>
<feature type="compositionally biased region" description="Gly residues" evidence="3">
    <location>
        <begin position="623"/>
        <end position="638"/>
    </location>
</feature>
<evidence type="ECO:0000256" key="2">
    <source>
        <dbReference type="ARBA" id="ARBA00022737"/>
    </source>
</evidence>
<evidence type="ECO:0000313" key="5">
    <source>
        <dbReference type="Proteomes" id="UP001385951"/>
    </source>
</evidence>
<feature type="region of interest" description="Disordered" evidence="3">
    <location>
        <begin position="1070"/>
        <end position="1172"/>
    </location>
</feature>
<feature type="region of interest" description="Disordered" evidence="3">
    <location>
        <begin position="917"/>
        <end position="946"/>
    </location>
</feature>
<feature type="compositionally biased region" description="Polar residues" evidence="3">
    <location>
        <begin position="1302"/>
        <end position="1315"/>
    </location>
</feature>
<feature type="compositionally biased region" description="Polar residues" evidence="3">
    <location>
        <begin position="1095"/>
        <end position="1106"/>
    </location>
</feature>
<feature type="compositionally biased region" description="Basic and acidic residues" evidence="3">
    <location>
        <begin position="203"/>
        <end position="212"/>
    </location>
</feature>
<evidence type="ECO:0000256" key="3">
    <source>
        <dbReference type="SAM" id="MobiDB-lite"/>
    </source>
</evidence>
<feature type="compositionally biased region" description="Basic and acidic residues" evidence="3">
    <location>
        <begin position="1369"/>
        <end position="1380"/>
    </location>
</feature>
<gene>
    <name evidence="4" type="ORF">QCA50_006669</name>
</gene>
<dbReference type="PANTHER" id="PTHR43503">
    <property type="entry name" value="MCG48959-RELATED"/>
    <property type="match status" value="1"/>
</dbReference>
<feature type="compositionally biased region" description="Polar residues" evidence="3">
    <location>
        <begin position="918"/>
        <end position="936"/>
    </location>
</feature>
<feature type="compositionally biased region" description="Low complexity" evidence="3">
    <location>
        <begin position="976"/>
        <end position="1001"/>
    </location>
</feature>
<feature type="compositionally biased region" description="Polar residues" evidence="3">
    <location>
        <begin position="1348"/>
        <end position="1364"/>
    </location>
</feature>
<feature type="region of interest" description="Disordered" evidence="3">
    <location>
        <begin position="477"/>
        <end position="503"/>
    </location>
</feature>
<name>A0AAW0GLS0_9APHY</name>
<feature type="compositionally biased region" description="Low complexity" evidence="3">
    <location>
        <begin position="692"/>
        <end position="713"/>
    </location>
</feature>
<feature type="compositionally biased region" description="Gly residues" evidence="3">
    <location>
        <begin position="601"/>
        <end position="616"/>
    </location>
</feature>
<dbReference type="Gene3D" id="2.120.10.80">
    <property type="entry name" value="Kelch-type beta propeller"/>
    <property type="match status" value="2"/>
</dbReference>
<feature type="compositionally biased region" description="Low complexity" evidence="3">
    <location>
        <begin position="1110"/>
        <end position="1124"/>
    </location>
</feature>
<feature type="region of interest" description="Disordered" evidence="3">
    <location>
        <begin position="963"/>
        <end position="1001"/>
    </location>
</feature>
<dbReference type="GO" id="GO:0005739">
    <property type="term" value="C:mitochondrion"/>
    <property type="evidence" value="ECO:0007669"/>
    <property type="project" value="TreeGrafter"/>
</dbReference>
<evidence type="ECO:0000256" key="1">
    <source>
        <dbReference type="ARBA" id="ARBA00022441"/>
    </source>
</evidence>
<feature type="compositionally biased region" description="Low complexity" evidence="3">
    <location>
        <begin position="1214"/>
        <end position="1244"/>
    </location>
</feature>
<feature type="compositionally biased region" description="Polar residues" evidence="3">
    <location>
        <begin position="1076"/>
        <end position="1085"/>
    </location>
</feature>